<dbReference type="Proteomes" id="UP001500724">
    <property type="component" value="Unassembled WGS sequence"/>
</dbReference>
<evidence type="ECO:0008006" key="4">
    <source>
        <dbReference type="Google" id="ProtNLM"/>
    </source>
</evidence>
<evidence type="ECO:0000313" key="3">
    <source>
        <dbReference type="Proteomes" id="UP001500724"/>
    </source>
</evidence>
<reference evidence="3" key="1">
    <citation type="journal article" date="2019" name="Int. J. Syst. Evol. Microbiol.">
        <title>The Global Catalogue of Microorganisms (GCM) 10K type strain sequencing project: providing services to taxonomists for standard genome sequencing and annotation.</title>
        <authorList>
            <consortium name="The Broad Institute Genomics Platform"/>
            <consortium name="The Broad Institute Genome Sequencing Center for Infectious Disease"/>
            <person name="Wu L."/>
            <person name="Ma J."/>
        </authorList>
    </citation>
    <scope>NUCLEOTIDE SEQUENCE [LARGE SCALE GENOMIC DNA]</scope>
    <source>
        <strain evidence="3">JCM 10367</strain>
    </source>
</reference>
<dbReference type="CDD" id="cd04488">
    <property type="entry name" value="RecG_wedge_OBF"/>
    <property type="match status" value="1"/>
</dbReference>
<dbReference type="InterPro" id="IPR012340">
    <property type="entry name" value="NA-bd_OB-fold"/>
</dbReference>
<dbReference type="EMBL" id="BAAAGU010000006">
    <property type="protein sequence ID" value="GAA0634416.1"/>
    <property type="molecule type" value="Genomic_DNA"/>
</dbReference>
<comment type="caution">
    <text evidence="2">The sequence shown here is derived from an EMBL/GenBank/DDBJ whole genome shotgun (WGS) entry which is preliminary data.</text>
</comment>
<feature type="region of interest" description="Disordered" evidence="1">
    <location>
        <begin position="25"/>
        <end position="74"/>
    </location>
</feature>
<proteinExistence type="predicted"/>
<keyword evidence="3" id="KW-1185">Reference proteome</keyword>
<accession>A0ABP3SHG8</accession>
<dbReference type="SUPFAM" id="SSF50249">
    <property type="entry name" value="Nucleic acid-binding proteins"/>
    <property type="match status" value="1"/>
</dbReference>
<name>A0ABP3SHG8_9ACTN</name>
<gene>
    <name evidence="2" type="ORF">GCM10009535_07860</name>
</gene>
<sequence>MGPGGTALEPGDQVAGRARAVTVSRAPGVLRHIRGNGVPAAGKGPGPQALLGRGGQGGAGRPWQARAGSVRGGGGYVTVSGPRYASDMSAVPRSEKPAGRFRRMLDRLSSSQEDLESEELREDAETAGCTRIGDCQDRQIVTVIGTLRTVTLRPRAGVPALEAELFDGSGALDVVWLGRRSIRGIEPGRKVIASGRISMSRGRRVLFNPKYELRPLGRE</sequence>
<organism evidence="2 3">
    <name type="scientific">Streptomyces thermocarboxydovorans</name>
    <dbReference type="NCBI Taxonomy" id="59298"/>
    <lineage>
        <taxon>Bacteria</taxon>
        <taxon>Bacillati</taxon>
        <taxon>Actinomycetota</taxon>
        <taxon>Actinomycetes</taxon>
        <taxon>Kitasatosporales</taxon>
        <taxon>Streptomycetaceae</taxon>
        <taxon>Streptomyces</taxon>
    </lineage>
</organism>
<evidence type="ECO:0000313" key="2">
    <source>
        <dbReference type="EMBL" id="GAA0634416.1"/>
    </source>
</evidence>
<protein>
    <recommendedName>
        <fullName evidence="4">OB-fold nucleic acid binding domain-containing protein</fullName>
    </recommendedName>
</protein>
<evidence type="ECO:0000256" key="1">
    <source>
        <dbReference type="SAM" id="MobiDB-lite"/>
    </source>
</evidence>
<dbReference type="Gene3D" id="2.40.50.140">
    <property type="entry name" value="Nucleic acid-binding proteins"/>
    <property type="match status" value="1"/>
</dbReference>